<dbReference type="InterPro" id="IPR025218">
    <property type="entry name" value="DUF4426"/>
</dbReference>
<evidence type="ECO:0000313" key="3">
    <source>
        <dbReference type="Proteomes" id="UP000324973"/>
    </source>
</evidence>
<evidence type="ECO:0000259" key="1">
    <source>
        <dbReference type="Pfam" id="PF14467"/>
    </source>
</evidence>
<protein>
    <submittedName>
        <fullName evidence="2">DUF4426 domain-containing protein</fullName>
    </submittedName>
</protein>
<dbReference type="OrthoDB" id="5976095at2"/>
<dbReference type="EMBL" id="VTFT01000001">
    <property type="protein sequence ID" value="TYT25659.1"/>
    <property type="molecule type" value="Genomic_DNA"/>
</dbReference>
<dbReference type="AlphaFoldDB" id="A0A5D4XM72"/>
<dbReference type="Pfam" id="PF14467">
    <property type="entry name" value="DUF4426"/>
    <property type="match status" value="1"/>
</dbReference>
<dbReference type="Gene3D" id="2.60.40.3340">
    <property type="entry name" value="Domain of unknown function DUF4426"/>
    <property type="match status" value="1"/>
</dbReference>
<name>A0A5D4XM72_9GAMM</name>
<organism evidence="2 3">
    <name type="scientific">Luteimonas viscosa</name>
    <dbReference type="NCBI Taxonomy" id="1132694"/>
    <lineage>
        <taxon>Bacteria</taxon>
        <taxon>Pseudomonadati</taxon>
        <taxon>Pseudomonadota</taxon>
        <taxon>Gammaproteobacteria</taxon>
        <taxon>Lysobacterales</taxon>
        <taxon>Lysobacteraceae</taxon>
        <taxon>Luteimonas</taxon>
    </lineage>
</organism>
<gene>
    <name evidence="2" type="ORF">FZO89_04970</name>
</gene>
<reference evidence="2 3" key="1">
    <citation type="submission" date="2019-08" db="EMBL/GenBank/DDBJ databases">
        <title>Luteimonas viscosus sp. nov., isolated from soil of a sunflower field.</title>
        <authorList>
            <person name="Jianli Z."/>
            <person name="Ying Z."/>
        </authorList>
    </citation>
    <scope>NUCLEOTIDE SEQUENCE [LARGE SCALE GENOMIC DNA]</scope>
    <source>
        <strain evidence="2 3">XBU10</strain>
    </source>
</reference>
<dbReference type="Proteomes" id="UP000324973">
    <property type="component" value="Unassembled WGS sequence"/>
</dbReference>
<proteinExistence type="predicted"/>
<comment type="caution">
    <text evidence="2">The sequence shown here is derived from an EMBL/GenBank/DDBJ whole genome shotgun (WGS) entry which is preliminary data.</text>
</comment>
<feature type="domain" description="DUF4426" evidence="1">
    <location>
        <begin position="48"/>
        <end position="165"/>
    </location>
</feature>
<sequence length="170" mass="17933">MTEGPAMRLLRPGLVLTLVVLSACGIDPSSRTDLAEHAEAARQPAELQVGDARIHASLAPTAALSPAIASRYGVDRGRDVQLLLVGVRQGPTGDEVSVPAQVVARVRDLRGVSQEVAMREVRSDGFIDYVGAVRVAPPDTLAFEVTVRREGADAPAVLRFSREVFAPSGG</sequence>
<keyword evidence="3" id="KW-1185">Reference proteome</keyword>
<evidence type="ECO:0000313" key="2">
    <source>
        <dbReference type="EMBL" id="TYT25659.1"/>
    </source>
</evidence>
<accession>A0A5D4XM72</accession>